<evidence type="ECO:0000313" key="1">
    <source>
        <dbReference type="EMBL" id="BCL63250.1"/>
    </source>
</evidence>
<dbReference type="EMBL" id="AP024086">
    <property type="protein sequence ID" value="BCL63250.1"/>
    <property type="molecule type" value="Genomic_DNA"/>
</dbReference>
<reference evidence="1" key="1">
    <citation type="submission" date="2020-09" db="EMBL/GenBank/DDBJ databases">
        <title>Desulfogranum mesoprofundum gen. nov., sp. nov., a novel mesophilic, sulfate-reducing chemolithoautotroph isolated from a deep-sea hydrothermal vent chimney in the Suiyo Seamount.</title>
        <authorList>
            <person name="Hashimoto Y."/>
            <person name="Nakagawa S."/>
        </authorList>
    </citation>
    <scope>NUCLEOTIDE SEQUENCE</scope>
    <source>
        <strain evidence="1">KT2</strain>
    </source>
</reference>
<dbReference type="RefSeq" id="WP_228855523.1">
    <property type="nucleotide sequence ID" value="NZ_AP024086.1"/>
</dbReference>
<proteinExistence type="predicted"/>
<organism evidence="1 2">
    <name type="scientific">Desulfomarina profundi</name>
    <dbReference type="NCBI Taxonomy" id="2772557"/>
    <lineage>
        <taxon>Bacteria</taxon>
        <taxon>Pseudomonadati</taxon>
        <taxon>Thermodesulfobacteriota</taxon>
        <taxon>Desulfobulbia</taxon>
        <taxon>Desulfobulbales</taxon>
        <taxon>Desulfobulbaceae</taxon>
        <taxon>Desulfomarina</taxon>
    </lineage>
</organism>
<dbReference type="Proteomes" id="UP000826725">
    <property type="component" value="Chromosome"/>
</dbReference>
<accession>A0A8D5FLN7</accession>
<keyword evidence="2" id="KW-1185">Reference proteome</keyword>
<dbReference type="KEGG" id="dbk:DGMP_39430"/>
<sequence>MKRINCPGRNLFLSTGDDPQLILPALQQGSVDKKEKVAIKIELRETSISEFTETTLSKPQISSFRRFFAGKL</sequence>
<name>A0A8D5FLN7_9BACT</name>
<evidence type="ECO:0000313" key="2">
    <source>
        <dbReference type="Proteomes" id="UP000826725"/>
    </source>
</evidence>
<gene>
    <name evidence="1" type="ORF">DGMP_39430</name>
</gene>
<dbReference type="AlphaFoldDB" id="A0A8D5FLN7"/>
<protein>
    <submittedName>
        <fullName evidence="1">Uncharacterized protein</fullName>
    </submittedName>
</protein>